<dbReference type="Proteomes" id="UP000321419">
    <property type="component" value="Unassembled WGS sequence"/>
</dbReference>
<evidence type="ECO:0000313" key="3">
    <source>
        <dbReference type="Proteomes" id="UP000321419"/>
    </source>
</evidence>
<evidence type="ECO:0000313" key="2">
    <source>
        <dbReference type="EMBL" id="GEK53661.1"/>
    </source>
</evidence>
<proteinExistence type="predicted"/>
<reference evidence="2 3" key="1">
    <citation type="submission" date="2019-07" db="EMBL/GenBank/DDBJ databases">
        <title>Whole genome shotgun sequence of Pseudoalteromonas espejiana NBRC 102222.</title>
        <authorList>
            <person name="Hosoyama A."/>
            <person name="Uohara A."/>
            <person name="Ohji S."/>
            <person name="Ichikawa N."/>
        </authorList>
    </citation>
    <scope>NUCLEOTIDE SEQUENCE [LARGE SCALE GENOMIC DNA]</scope>
    <source>
        <strain evidence="2 3">NBRC 102222</strain>
    </source>
</reference>
<name>A0A510XSP9_9GAMM</name>
<comment type="caution">
    <text evidence="2">The sequence shown here is derived from an EMBL/GenBank/DDBJ whole genome shotgun (WGS) entry which is preliminary data.</text>
</comment>
<keyword evidence="1" id="KW-1133">Transmembrane helix</keyword>
<dbReference type="RefSeq" id="WP_089349714.1">
    <property type="nucleotide sequence ID" value="NZ_BJUM01000004.1"/>
</dbReference>
<dbReference type="AlphaFoldDB" id="A0A510XSP9"/>
<organism evidence="2 3">
    <name type="scientific">Pseudoalteromonas espejiana</name>
    <dbReference type="NCBI Taxonomy" id="28107"/>
    <lineage>
        <taxon>Bacteria</taxon>
        <taxon>Pseudomonadati</taxon>
        <taxon>Pseudomonadota</taxon>
        <taxon>Gammaproteobacteria</taxon>
        <taxon>Alteromonadales</taxon>
        <taxon>Pseudoalteromonadaceae</taxon>
        <taxon>Pseudoalteromonas</taxon>
    </lineage>
</organism>
<feature type="transmembrane region" description="Helical" evidence="1">
    <location>
        <begin position="5"/>
        <end position="24"/>
    </location>
</feature>
<gene>
    <name evidence="2" type="ORF">PES01_05060</name>
</gene>
<dbReference type="EMBL" id="BJUM01000004">
    <property type="protein sequence ID" value="GEK53661.1"/>
    <property type="molecule type" value="Genomic_DNA"/>
</dbReference>
<accession>A0A510XSP9</accession>
<evidence type="ECO:0000256" key="1">
    <source>
        <dbReference type="SAM" id="Phobius"/>
    </source>
</evidence>
<protein>
    <submittedName>
        <fullName evidence="2">Uncharacterized protein</fullName>
    </submittedName>
</protein>
<keyword evidence="1" id="KW-0812">Transmembrane</keyword>
<keyword evidence="3" id="KW-1185">Reference proteome</keyword>
<sequence length="131" mass="14912">MKKRYIGIALVLAGVFMSIPLFLWSKNFGLGHGGTTEAWSHFGAFFSGIVSPLLALLSLIGVLITIRTQGESNKQQAYSNQRAEDNRKHANELQIRVEEKRQENFEVSLQNENALCFMLYALRHRVIWFAL</sequence>
<feature type="transmembrane region" description="Helical" evidence="1">
    <location>
        <begin position="44"/>
        <end position="66"/>
    </location>
</feature>
<dbReference type="OrthoDB" id="43361at53246"/>
<keyword evidence="1" id="KW-0472">Membrane</keyword>